<dbReference type="SUPFAM" id="SSF55347">
    <property type="entry name" value="Glyceraldehyde-3-phosphate dehydrogenase-like, C-terminal domain"/>
    <property type="match status" value="1"/>
</dbReference>
<keyword evidence="5 6" id="KW-0119">Carbohydrate metabolism</keyword>
<dbReference type="InterPro" id="IPR022675">
    <property type="entry name" value="G6P_DH_C"/>
</dbReference>
<evidence type="ECO:0000256" key="3">
    <source>
        <dbReference type="ARBA" id="ARBA00022857"/>
    </source>
</evidence>
<evidence type="ECO:0000256" key="2">
    <source>
        <dbReference type="ARBA" id="ARBA00022526"/>
    </source>
</evidence>
<sequence length="481" mass="53007">MHAGSQGAGWDGSRTASSLILVGGGGDLSMRMLLPSLYLLEADGLLPDALPILAIGRDPDAEGSFRQRVQAGVERALGGKPDEEIWRRFLARLSYIATDATSGEALARLRPAAGERPVVYLAVSPDLYGSICMALEAAGLAGRDSRLALEKPLGRDLASCEAINEAVGAVYAERQVFRVDHYLGKDTVQNLLALRFGNALFEPLWNRLSIDHVQITVAETEGVGERWPYYDRYGALRDMVQNHILQLLCLIAMEPPAEFTPEAVRDQKVKVLRSLRPLEPQEAARGQYVSGALDGANAPAYADERGSPSGTETYVALTARIDNWRWSGVPFYLRTGKRLPERRTEIVVQFRPVPHALFSGELEPNQLVISLQPSEEISLRLMHKAPGLARDGMQVHGLPLRLASASGGRRRIAYERLLLDLIKGDPTLFVRRDEIQAAWRWVDGITQGWEPGSAPDSYAAGTWGPQNASEMIDRDGRRWRD</sequence>
<dbReference type="GO" id="GO:0009051">
    <property type="term" value="P:pentose-phosphate shunt, oxidative branch"/>
    <property type="evidence" value="ECO:0007669"/>
    <property type="project" value="TreeGrafter"/>
</dbReference>
<dbReference type="GO" id="GO:0004345">
    <property type="term" value="F:glucose-6-phosphate dehydrogenase activity"/>
    <property type="evidence" value="ECO:0007669"/>
    <property type="project" value="UniProtKB-UniRule"/>
</dbReference>
<feature type="domain" description="Glucose-6-phosphate dehydrogenase C-terminal" evidence="9">
    <location>
        <begin position="192"/>
        <end position="480"/>
    </location>
</feature>
<feature type="binding site" evidence="6">
    <location>
        <position position="151"/>
    </location>
    <ligand>
        <name>NADP(+)</name>
        <dbReference type="ChEBI" id="CHEBI:58349"/>
    </ligand>
</feature>
<feature type="region of interest" description="Disordered" evidence="7">
    <location>
        <begin position="453"/>
        <end position="481"/>
    </location>
</feature>
<feature type="binding site" evidence="6">
    <location>
        <position position="181"/>
    </location>
    <ligand>
        <name>substrate</name>
    </ligand>
</feature>
<dbReference type="PANTHER" id="PTHR23429:SF0">
    <property type="entry name" value="GLUCOSE-6-PHOSPHATE 1-DEHYDROGENASE"/>
    <property type="match status" value="1"/>
</dbReference>
<dbReference type="OrthoDB" id="9802739at2"/>
<dbReference type="GO" id="GO:0050661">
    <property type="term" value="F:NADP binding"/>
    <property type="evidence" value="ECO:0007669"/>
    <property type="project" value="UniProtKB-UniRule"/>
</dbReference>
<feature type="domain" description="Glucose-6-phosphate dehydrogenase NAD-binding" evidence="8">
    <location>
        <begin position="20"/>
        <end position="190"/>
    </location>
</feature>
<dbReference type="SUPFAM" id="SSF51735">
    <property type="entry name" value="NAD(P)-binding Rossmann-fold domains"/>
    <property type="match status" value="1"/>
</dbReference>
<feature type="active site" description="Proton acceptor" evidence="6">
    <location>
        <position position="243"/>
    </location>
</feature>
<dbReference type="EMBL" id="QFYR01000001">
    <property type="protein sequence ID" value="RAK58190.1"/>
    <property type="molecule type" value="Genomic_DNA"/>
</dbReference>
<evidence type="ECO:0000313" key="11">
    <source>
        <dbReference type="Proteomes" id="UP000249725"/>
    </source>
</evidence>
<comment type="similarity">
    <text evidence="6">Belongs to the glucose-6-phosphate dehydrogenase family.</text>
</comment>
<accession>A0A328ATA9</accession>
<reference evidence="11" key="1">
    <citation type="submission" date="2018-05" db="EMBL/GenBank/DDBJ databases">
        <authorList>
            <person name="Li X."/>
        </authorList>
    </citation>
    <scope>NUCLEOTIDE SEQUENCE [LARGE SCALE GENOMIC DNA]</scope>
    <source>
        <strain evidence="11">YIM 73061</strain>
    </source>
</reference>
<dbReference type="PRINTS" id="PR00079">
    <property type="entry name" value="G6PDHDRGNASE"/>
</dbReference>
<evidence type="ECO:0000256" key="1">
    <source>
        <dbReference type="ARBA" id="ARBA00004937"/>
    </source>
</evidence>
<dbReference type="Pfam" id="PF00479">
    <property type="entry name" value="G6PD_N"/>
    <property type="match status" value="1"/>
</dbReference>
<keyword evidence="3 6" id="KW-0521">NADP</keyword>
<protein>
    <recommendedName>
        <fullName evidence="6">Glucose-6-phosphate 1-dehydrogenase</fullName>
        <shortName evidence="6">G6PD</shortName>
        <ecNumber evidence="6">1.1.1.49</ecNumber>
    </recommendedName>
</protein>
<comment type="catalytic activity">
    <reaction evidence="6">
        <text>D-glucose 6-phosphate + NADP(+) = 6-phospho-D-glucono-1,5-lactone + NADPH + H(+)</text>
        <dbReference type="Rhea" id="RHEA:15841"/>
        <dbReference type="ChEBI" id="CHEBI:15378"/>
        <dbReference type="ChEBI" id="CHEBI:57783"/>
        <dbReference type="ChEBI" id="CHEBI:57955"/>
        <dbReference type="ChEBI" id="CHEBI:58349"/>
        <dbReference type="ChEBI" id="CHEBI:61548"/>
        <dbReference type="EC" id="1.1.1.49"/>
    </reaction>
</comment>
<evidence type="ECO:0000256" key="4">
    <source>
        <dbReference type="ARBA" id="ARBA00023002"/>
    </source>
</evidence>
<evidence type="ECO:0000256" key="7">
    <source>
        <dbReference type="SAM" id="MobiDB-lite"/>
    </source>
</evidence>
<dbReference type="EC" id="1.1.1.49" evidence="6"/>
<keyword evidence="11" id="KW-1185">Reference proteome</keyword>
<comment type="function">
    <text evidence="6">Catalyzes the oxidation of glucose 6-phosphate to 6-phosphogluconolactone.</text>
</comment>
<dbReference type="Gene3D" id="3.30.360.10">
    <property type="entry name" value="Dihydrodipicolinate Reductase, domain 2"/>
    <property type="match status" value="1"/>
</dbReference>
<feature type="compositionally biased region" description="Basic and acidic residues" evidence="7">
    <location>
        <begin position="471"/>
        <end position="481"/>
    </location>
</feature>
<dbReference type="Pfam" id="PF02781">
    <property type="entry name" value="G6PD_C"/>
    <property type="match status" value="1"/>
</dbReference>
<dbReference type="InterPro" id="IPR001282">
    <property type="entry name" value="G6P_DH"/>
</dbReference>
<keyword evidence="4 6" id="KW-0560">Oxidoreductase</keyword>
<dbReference type="PANTHER" id="PTHR23429">
    <property type="entry name" value="GLUCOSE-6-PHOSPHATE 1-DEHYDROGENASE G6PD"/>
    <property type="match status" value="1"/>
</dbReference>
<dbReference type="Proteomes" id="UP000249725">
    <property type="component" value="Unassembled WGS sequence"/>
</dbReference>
<comment type="caution">
    <text evidence="6">Lacks conserved residue(s) required for the propagation of feature annotation.</text>
</comment>
<dbReference type="RefSeq" id="WP_111514640.1">
    <property type="nucleotide sequence ID" value="NZ_QFYR01000001.1"/>
</dbReference>
<dbReference type="Gene3D" id="3.40.50.720">
    <property type="entry name" value="NAD(P)-binding Rossmann-like Domain"/>
    <property type="match status" value="1"/>
</dbReference>
<comment type="pathway">
    <text evidence="1 6">Carbohydrate degradation; pentose phosphate pathway; D-ribulose 5-phosphate from D-glucose 6-phosphate (oxidative stage): step 1/3.</text>
</comment>
<evidence type="ECO:0000313" key="10">
    <source>
        <dbReference type="EMBL" id="RAK58190.1"/>
    </source>
</evidence>
<dbReference type="GO" id="GO:0006006">
    <property type="term" value="P:glucose metabolic process"/>
    <property type="evidence" value="ECO:0007669"/>
    <property type="project" value="UniProtKB-KW"/>
</dbReference>
<dbReference type="HAMAP" id="MF_00966">
    <property type="entry name" value="G6PD"/>
    <property type="match status" value="1"/>
</dbReference>
<evidence type="ECO:0000256" key="6">
    <source>
        <dbReference type="HAMAP-Rule" id="MF_00966"/>
    </source>
</evidence>
<evidence type="ECO:0000259" key="8">
    <source>
        <dbReference type="Pfam" id="PF00479"/>
    </source>
</evidence>
<gene>
    <name evidence="6 10" type="primary">zwf</name>
    <name evidence="10" type="ORF">DJ018_02660</name>
</gene>
<dbReference type="GO" id="GO:0005829">
    <property type="term" value="C:cytosol"/>
    <property type="evidence" value="ECO:0007669"/>
    <property type="project" value="TreeGrafter"/>
</dbReference>
<feature type="binding site" evidence="6">
    <location>
        <position position="185"/>
    </location>
    <ligand>
        <name>substrate</name>
    </ligand>
</feature>
<organism evidence="10 11">
    <name type="scientific">Phenylobacterium deserti</name>
    <dbReference type="NCBI Taxonomy" id="1914756"/>
    <lineage>
        <taxon>Bacteria</taxon>
        <taxon>Pseudomonadati</taxon>
        <taxon>Pseudomonadota</taxon>
        <taxon>Alphaproteobacteria</taxon>
        <taxon>Caulobacterales</taxon>
        <taxon>Caulobacteraceae</taxon>
        <taxon>Phenylobacterium</taxon>
    </lineage>
</organism>
<feature type="binding site" evidence="6">
    <location>
        <position position="57"/>
    </location>
    <ligand>
        <name>NADP(+)</name>
        <dbReference type="ChEBI" id="CHEBI:58349"/>
    </ligand>
</feature>
<dbReference type="PIRSF" id="PIRSF000110">
    <property type="entry name" value="G6PD"/>
    <property type="match status" value="1"/>
</dbReference>
<dbReference type="NCBIfam" id="TIGR00871">
    <property type="entry name" value="zwf"/>
    <property type="match status" value="1"/>
</dbReference>
<feature type="binding site" evidence="6">
    <location>
        <position position="238"/>
    </location>
    <ligand>
        <name>substrate</name>
    </ligand>
</feature>
<comment type="caution">
    <text evidence="10">The sequence shown here is derived from an EMBL/GenBank/DDBJ whole genome shotgun (WGS) entry which is preliminary data.</text>
</comment>
<evidence type="ECO:0000259" key="9">
    <source>
        <dbReference type="Pfam" id="PF02781"/>
    </source>
</evidence>
<dbReference type="InterPro" id="IPR022674">
    <property type="entry name" value="G6P_DH_NAD-bd"/>
</dbReference>
<evidence type="ECO:0000256" key="5">
    <source>
        <dbReference type="ARBA" id="ARBA00023277"/>
    </source>
</evidence>
<name>A0A328ATA9_9CAUL</name>
<feature type="binding site" evidence="6">
    <location>
        <position position="337"/>
    </location>
    <ligand>
        <name>substrate</name>
    </ligand>
</feature>
<keyword evidence="2 6" id="KW-0313">Glucose metabolism</keyword>
<proteinExistence type="inferred from homology"/>
<dbReference type="AlphaFoldDB" id="A0A328ATA9"/>
<dbReference type="UniPathway" id="UPA00115">
    <property type="reaction ID" value="UER00408"/>
</dbReference>
<dbReference type="InterPro" id="IPR036291">
    <property type="entry name" value="NAD(P)-bd_dom_sf"/>
</dbReference>
<feature type="binding site" evidence="6">
    <location>
        <position position="219"/>
    </location>
    <ligand>
        <name>substrate</name>
    </ligand>
</feature>